<gene>
    <name evidence="1" type="ORF">RRF57_009596</name>
</gene>
<reference evidence="1 2" key="1">
    <citation type="submission" date="2023-10" db="EMBL/GenBank/DDBJ databases">
        <title>Draft genome sequence of Xylaria bambusicola isolate GMP-LS, the root and basal stem rot pathogen of sugarcane in Indonesia.</title>
        <authorList>
            <person name="Selvaraj P."/>
            <person name="Muralishankar V."/>
            <person name="Muruganantham S."/>
            <person name="Sp S."/>
            <person name="Haryani S."/>
            <person name="Lau K.J.X."/>
            <person name="Naqvi N.I."/>
        </authorList>
    </citation>
    <scope>NUCLEOTIDE SEQUENCE [LARGE SCALE GENOMIC DNA]</scope>
    <source>
        <strain evidence="1">GMP-LS</strain>
    </source>
</reference>
<evidence type="ECO:0000313" key="2">
    <source>
        <dbReference type="Proteomes" id="UP001305414"/>
    </source>
</evidence>
<name>A0AAN7UR63_9PEZI</name>
<dbReference type="EMBL" id="JAWHQM010000036">
    <property type="protein sequence ID" value="KAK5633882.1"/>
    <property type="molecule type" value="Genomic_DNA"/>
</dbReference>
<dbReference type="AlphaFoldDB" id="A0AAN7UR63"/>
<keyword evidence="2" id="KW-1185">Reference proteome</keyword>
<dbReference type="Proteomes" id="UP001305414">
    <property type="component" value="Unassembled WGS sequence"/>
</dbReference>
<organism evidence="1 2">
    <name type="scientific">Xylaria bambusicola</name>
    <dbReference type="NCBI Taxonomy" id="326684"/>
    <lineage>
        <taxon>Eukaryota</taxon>
        <taxon>Fungi</taxon>
        <taxon>Dikarya</taxon>
        <taxon>Ascomycota</taxon>
        <taxon>Pezizomycotina</taxon>
        <taxon>Sordariomycetes</taxon>
        <taxon>Xylariomycetidae</taxon>
        <taxon>Xylariales</taxon>
        <taxon>Xylariaceae</taxon>
        <taxon>Xylaria</taxon>
    </lineage>
</organism>
<accession>A0AAN7UR63</accession>
<proteinExistence type="predicted"/>
<sequence length="101" mass="10884">MRVGSGQCLDRIDKESTALPMLQNRLAQVRQSLHDGPGIAILRGLKPTCVSMKQNIAIFAGLSSHVSSQRVIQSGGKIIGKCRFGRNAEQDGPVIERGDVN</sequence>
<comment type="caution">
    <text evidence="1">The sequence shown here is derived from an EMBL/GenBank/DDBJ whole genome shotgun (WGS) entry which is preliminary data.</text>
</comment>
<protein>
    <submittedName>
        <fullName evidence="1">Uncharacterized protein</fullName>
    </submittedName>
</protein>
<evidence type="ECO:0000313" key="1">
    <source>
        <dbReference type="EMBL" id="KAK5633882.1"/>
    </source>
</evidence>